<dbReference type="SUPFAM" id="SSF56672">
    <property type="entry name" value="DNA/RNA polymerases"/>
    <property type="match status" value="1"/>
</dbReference>
<evidence type="ECO:0000313" key="5">
    <source>
        <dbReference type="EMBL" id="KAF4724154.1"/>
    </source>
</evidence>
<feature type="domain" description="CCHC-type" evidence="3">
    <location>
        <begin position="191"/>
        <end position="206"/>
    </location>
</feature>
<reference evidence="5 6" key="1">
    <citation type="submission" date="2020-04" db="EMBL/GenBank/DDBJ databases">
        <title>Perkinsus olseni comparative genomics.</title>
        <authorList>
            <person name="Bogema D.R."/>
        </authorList>
    </citation>
    <scope>NUCLEOTIDE SEQUENCE [LARGE SCALE GENOMIC DNA]</scope>
    <source>
        <strain evidence="5 6">ATCC PRA-207</strain>
    </source>
</reference>
<dbReference type="Pfam" id="PF00098">
    <property type="entry name" value="zf-CCHC"/>
    <property type="match status" value="2"/>
</dbReference>
<gene>
    <name evidence="5" type="ORF">FOZ63_027729</name>
</gene>
<feature type="domain" description="CCHC-type" evidence="3">
    <location>
        <begin position="225"/>
        <end position="241"/>
    </location>
</feature>
<dbReference type="Gene3D" id="3.30.420.10">
    <property type="entry name" value="Ribonuclease H-like superfamily/Ribonuclease H"/>
    <property type="match status" value="1"/>
</dbReference>
<organism evidence="5 6">
    <name type="scientific">Perkinsus olseni</name>
    <name type="common">Perkinsus atlanticus</name>
    <dbReference type="NCBI Taxonomy" id="32597"/>
    <lineage>
        <taxon>Eukaryota</taxon>
        <taxon>Sar</taxon>
        <taxon>Alveolata</taxon>
        <taxon>Perkinsozoa</taxon>
        <taxon>Perkinsea</taxon>
        <taxon>Perkinsida</taxon>
        <taxon>Perkinsidae</taxon>
        <taxon>Perkinsus</taxon>
    </lineage>
</organism>
<proteinExistence type="predicted"/>
<accession>A0A7J6RTU6</accession>
<dbReference type="PANTHER" id="PTHR37984:SF5">
    <property type="entry name" value="PROTEIN NYNRIN-LIKE"/>
    <property type="match status" value="1"/>
</dbReference>
<evidence type="ECO:0000313" key="6">
    <source>
        <dbReference type="Proteomes" id="UP000553632"/>
    </source>
</evidence>
<dbReference type="InterPro" id="IPR036397">
    <property type="entry name" value="RNaseH_sf"/>
</dbReference>
<feature type="domain" description="Integrase catalytic" evidence="4">
    <location>
        <begin position="971"/>
        <end position="1119"/>
    </location>
</feature>
<dbReference type="SUPFAM" id="SSF53098">
    <property type="entry name" value="Ribonuclease H-like"/>
    <property type="match status" value="1"/>
</dbReference>
<dbReference type="InterPro" id="IPR001878">
    <property type="entry name" value="Znf_CCHC"/>
</dbReference>
<dbReference type="Gene3D" id="4.10.60.10">
    <property type="entry name" value="Zinc finger, CCHC-type"/>
    <property type="match status" value="1"/>
</dbReference>
<dbReference type="InterPro" id="IPR043502">
    <property type="entry name" value="DNA/RNA_pol_sf"/>
</dbReference>
<name>A0A7J6RTU6_PEROL</name>
<comment type="caution">
    <text evidence="5">The sequence shown here is derived from an EMBL/GenBank/DDBJ whole genome shotgun (WGS) entry which is preliminary data.</text>
</comment>
<dbReference type="OMA" id="RIPAEMM"/>
<dbReference type="SUPFAM" id="SSF57756">
    <property type="entry name" value="Retrovirus zinc finger-like domains"/>
    <property type="match status" value="1"/>
</dbReference>
<dbReference type="GO" id="GO:0015074">
    <property type="term" value="P:DNA integration"/>
    <property type="evidence" value="ECO:0007669"/>
    <property type="project" value="InterPro"/>
</dbReference>
<protein>
    <submittedName>
        <fullName evidence="5">Uncharacterized protein</fullName>
    </submittedName>
</protein>
<keyword evidence="1" id="KW-0479">Metal-binding</keyword>
<dbReference type="AlphaFoldDB" id="A0A7J6RTU6"/>
<dbReference type="InterPro" id="IPR001584">
    <property type="entry name" value="Integrase_cat-core"/>
</dbReference>
<dbReference type="SMART" id="SM00343">
    <property type="entry name" value="ZnF_C2HC"/>
    <property type="match status" value="2"/>
</dbReference>
<dbReference type="PANTHER" id="PTHR37984">
    <property type="entry name" value="PROTEIN CBG26694"/>
    <property type="match status" value="1"/>
</dbReference>
<dbReference type="Pfam" id="PF23088">
    <property type="entry name" value="DUF7047"/>
    <property type="match status" value="1"/>
</dbReference>
<dbReference type="InterPro" id="IPR036875">
    <property type="entry name" value="Znf_CCHC_sf"/>
</dbReference>
<evidence type="ECO:0000259" key="3">
    <source>
        <dbReference type="PROSITE" id="PS50158"/>
    </source>
</evidence>
<feature type="non-terminal residue" evidence="5">
    <location>
        <position position="1"/>
    </location>
</feature>
<feature type="region of interest" description="Disordered" evidence="2">
    <location>
        <begin position="241"/>
        <end position="274"/>
    </location>
</feature>
<keyword evidence="6" id="KW-1185">Reference proteome</keyword>
<dbReference type="InterPro" id="IPR012337">
    <property type="entry name" value="RNaseH-like_sf"/>
</dbReference>
<dbReference type="Proteomes" id="UP000553632">
    <property type="component" value="Unassembled WGS sequence"/>
</dbReference>
<dbReference type="PROSITE" id="PS50994">
    <property type="entry name" value="INTEGRASE"/>
    <property type="match status" value="1"/>
</dbReference>
<dbReference type="InterPro" id="IPR055475">
    <property type="entry name" value="DUF7047"/>
</dbReference>
<feature type="compositionally biased region" description="Basic and acidic residues" evidence="2">
    <location>
        <begin position="244"/>
        <end position="259"/>
    </location>
</feature>
<dbReference type="EMBL" id="JABANO010023060">
    <property type="protein sequence ID" value="KAF4724154.1"/>
    <property type="molecule type" value="Genomic_DNA"/>
</dbReference>
<keyword evidence="1" id="KW-0862">Zinc</keyword>
<dbReference type="PROSITE" id="PS50158">
    <property type="entry name" value="ZF_CCHC"/>
    <property type="match status" value="2"/>
</dbReference>
<evidence type="ECO:0000259" key="4">
    <source>
        <dbReference type="PROSITE" id="PS50994"/>
    </source>
</evidence>
<evidence type="ECO:0000256" key="1">
    <source>
        <dbReference type="PROSITE-ProRule" id="PRU00047"/>
    </source>
</evidence>
<dbReference type="GO" id="GO:0008270">
    <property type="term" value="F:zinc ion binding"/>
    <property type="evidence" value="ECO:0007669"/>
    <property type="project" value="UniProtKB-KW"/>
</dbReference>
<keyword evidence="1" id="KW-0863">Zinc-finger</keyword>
<dbReference type="InterPro" id="IPR050951">
    <property type="entry name" value="Retrovirus_Pol_polyprotein"/>
</dbReference>
<evidence type="ECO:0000256" key="2">
    <source>
        <dbReference type="SAM" id="MobiDB-lite"/>
    </source>
</evidence>
<dbReference type="GO" id="GO:0003676">
    <property type="term" value="F:nucleic acid binding"/>
    <property type="evidence" value="ECO:0007669"/>
    <property type="project" value="InterPro"/>
</dbReference>
<sequence length="1125" mass="125021">PGVMPFKLESRLEPFTGDKDFALWLREFETVAAASRWNAAQKAQYLVLFAEGSAKEIARQAADEVEDDNTDVGYTHVVRALGEAFSLTTTEAWKLLTGRVWKSDDTVDGVAAEFRRYLRVLGVNEPAKDIILRESILGALPDRVRDSIRIFEDDGRPLPVKDIILKARTLLKTETPQKQVVAAAVTSGRYCYACKRVGHIAAECRQNHPNKSTKAQGKRQGKGPRCYECQQYGHIARNCPQRRAGKDDVQKGKHGDGDVKAGAGVVQDFQPARRPEEGPAALELHIEAAAKRWGCEVDHKTPPIKLRLMDPEVSMSTCGTCQLEFKYMSGCGWQPVSQECLVVAETVMGPLVLGWDFVHKHLQGMRWDDKGSILVGGVAVSEKEKVVKNVCNVPDMPGTQAYEYDDGSVEIISNDFRLTKGADENQFTCQWVWRGDEEPEPFVNANRGDYGPQLTGDEEQHLKVETQKLLDNGWIREYDGEVSNILPWVLIPQAHKVVLPFGIAIAPKVATGVIRWLLMRVPYPVSAFLDDILIEEQDESVEASTNRHGELADDPPAVVAVRKALARGGMLCKPTLIIGSSGSRALGLDLYRHEGVLMWCRRSDQGIDLNVDPYSGGRPTRREIAGWCGRLVGHVPIAAWLRAHTAVLLRAMSRLPWDSDVDLFIMNLADFIRQKLSREGDPARGVWFCPKPLDAVAWHVHADSSSVAMGATLSYETSSGSLVQVRDASWLLDSRAALRHVNINELCAATRAIMWATPFIGGRVYLHTDNECVRNWIQRFMEGQSVKRGGMSTTLVGRRLQAIFDAAEVFTEFSVCRVSSEKNPSDEMSRVDPAFLRLLESIDIDEKGLIDIEEDLTVVGVAVADPNLFDSNWVLNLGAVVEAQYDDDELFAVRRAIRQHRLLPERVDFDLQQVFPECQRRVLPALTSMGWFPSDVADATEFLQQCDICARRTKPLFVGHDIGLFSSSVLADAKPFSIVCADVMYINKVPCLTQQCVVSKFACLVTLRGEDTATLEAAFHKAWDVIGKRPEYLLTDNAAGFVSCRLEGVTRLYSPARSSQSNGMIESLHRTIRMWLRAVLADDSGVNITDAVKKVMKAYDGTVHATTGRIPAEMMQLAVESAEWS</sequence>
<feature type="non-terminal residue" evidence="5">
    <location>
        <position position="1125"/>
    </location>
</feature>